<dbReference type="Proteomes" id="UP000316806">
    <property type="component" value="Chromosome"/>
</dbReference>
<dbReference type="EMBL" id="CP040916">
    <property type="protein sequence ID" value="QDQ14298.1"/>
    <property type="molecule type" value="Genomic_DNA"/>
</dbReference>
<organism evidence="1 2">
    <name type="scientific">Streptomyces spectabilis</name>
    <dbReference type="NCBI Taxonomy" id="68270"/>
    <lineage>
        <taxon>Bacteria</taxon>
        <taxon>Bacillati</taxon>
        <taxon>Actinomycetota</taxon>
        <taxon>Actinomycetes</taxon>
        <taxon>Kitasatosporales</taxon>
        <taxon>Streptomycetaceae</taxon>
        <taxon>Streptomyces</taxon>
    </lineage>
</organism>
<evidence type="ECO:0000313" key="1">
    <source>
        <dbReference type="EMBL" id="QDQ14298.1"/>
    </source>
</evidence>
<name>A0A516RF74_STRST</name>
<sequence length="86" mass="9824">MIKLTDADRAKYTIAGDLPRCWEERAYRALADGEVNYWVNVGVYKMAFRNISDAWLFYSAEANGRQVVSLYRAVDGGWGELIDRNA</sequence>
<dbReference type="RefSeq" id="WP_144321510.1">
    <property type="nucleotide sequence ID" value="NZ_CP040916.1"/>
</dbReference>
<evidence type="ECO:0000313" key="2">
    <source>
        <dbReference type="Proteomes" id="UP000316806"/>
    </source>
</evidence>
<accession>A0A516RF74</accession>
<dbReference type="AlphaFoldDB" id="A0A516RF74"/>
<proteinExistence type="predicted"/>
<reference evidence="1 2" key="1">
    <citation type="journal article" date="2019" name="J. Ind. Microbiol. Biotechnol.">
        <title>The complete genomic sequence of Streptomyces spectabilis NRRL-2792 and identification of secondary metabolite biosynthetic gene clusters.</title>
        <authorList>
            <person name="Sinha A."/>
            <person name="Phillips-Salemka S."/>
            <person name="Niraula T.A."/>
            <person name="Short K.A."/>
            <person name="Niraula N.P."/>
        </authorList>
    </citation>
    <scope>NUCLEOTIDE SEQUENCE [LARGE SCALE GENOMIC DNA]</scope>
    <source>
        <strain evidence="1 2">NRRL 2792</strain>
    </source>
</reference>
<gene>
    <name evidence="1" type="ORF">FH965_30090</name>
</gene>
<protein>
    <submittedName>
        <fullName evidence="1">Uncharacterized protein</fullName>
    </submittedName>
</protein>